<sequence length="159" mass="18343">MRDDNSTDKKKPAPRLRRIGDIGINLFAPLAETRWMLRSCRHMLGQHKTRLKRLMPDRQPESPVCMTWEEAVRASGLTVNELDRRLRRRRMFWRTGFWLMMIPVLLLCGMALAATALPAITLIRILACLLLMSAIAALCASKALIASYRLWQLNERRVS</sequence>
<comment type="caution">
    <text evidence="2">The sequence shown here is derived from an EMBL/GenBank/DDBJ whole genome shotgun (WGS) entry which is preliminary data.</text>
</comment>
<feature type="transmembrane region" description="Helical" evidence="1">
    <location>
        <begin position="123"/>
        <end position="151"/>
    </location>
</feature>
<gene>
    <name evidence="2" type="ORF">FVB16_12125</name>
</gene>
<feature type="non-terminal residue" evidence="2">
    <location>
        <position position="159"/>
    </location>
</feature>
<dbReference type="EMBL" id="VOTT01000205">
    <property type="protein sequence ID" value="MPU49566.1"/>
    <property type="molecule type" value="Genomic_DNA"/>
</dbReference>
<reference evidence="2 3" key="1">
    <citation type="submission" date="2019-08" db="EMBL/GenBank/DDBJ databases">
        <title>Identification of Water Treatment Resistant and Multidrug Resistant Urinary Pathogenic Escherichia coli in Wastewater.</title>
        <authorList>
            <person name="Neumann N."/>
        </authorList>
    </citation>
    <scope>NUCLEOTIDE SEQUENCE [LARGE SCALE GENOMIC DNA]</scope>
    <source>
        <strain evidence="2 3">WU2356</strain>
    </source>
</reference>
<dbReference type="NCBIfam" id="NF033887">
    <property type="entry name" value="conj_TraX"/>
    <property type="match status" value="1"/>
</dbReference>
<keyword evidence="1" id="KW-1133">Transmembrane helix</keyword>
<feature type="transmembrane region" description="Helical" evidence="1">
    <location>
        <begin position="95"/>
        <end position="117"/>
    </location>
</feature>
<keyword evidence="1" id="KW-0472">Membrane</keyword>
<organism evidence="2 3">
    <name type="scientific">Escherichia coli</name>
    <dbReference type="NCBI Taxonomy" id="562"/>
    <lineage>
        <taxon>Bacteria</taxon>
        <taxon>Pseudomonadati</taxon>
        <taxon>Pseudomonadota</taxon>
        <taxon>Gammaproteobacteria</taxon>
        <taxon>Enterobacterales</taxon>
        <taxon>Enterobacteriaceae</taxon>
        <taxon>Escherichia</taxon>
    </lineage>
</organism>
<evidence type="ECO:0000313" key="3">
    <source>
        <dbReference type="Proteomes" id="UP000392867"/>
    </source>
</evidence>
<keyword evidence="1" id="KW-0812">Transmembrane</keyword>
<dbReference type="InterPro" id="IPR049599">
    <property type="entry name" value="TraX-like"/>
</dbReference>
<protein>
    <submittedName>
        <fullName evidence="2">Conjugal transfer protein TraX</fullName>
    </submittedName>
</protein>
<name>A0A5N8HBY3_ECOLX</name>
<evidence type="ECO:0000313" key="2">
    <source>
        <dbReference type="EMBL" id="MPU49566.1"/>
    </source>
</evidence>
<dbReference type="AlphaFoldDB" id="A0A5N8HBY3"/>
<evidence type="ECO:0000256" key="1">
    <source>
        <dbReference type="SAM" id="Phobius"/>
    </source>
</evidence>
<accession>A0A5N8HBY3</accession>
<proteinExistence type="predicted"/>
<dbReference type="Proteomes" id="UP000392867">
    <property type="component" value="Unassembled WGS sequence"/>
</dbReference>